<dbReference type="PaxDb" id="3218-PP1S70_132V6.1"/>
<dbReference type="InterPro" id="IPR025705">
    <property type="entry name" value="Beta_hexosaminidase_sua/sub"/>
</dbReference>
<dbReference type="PANTHER" id="PTHR22600">
    <property type="entry name" value="BETA-HEXOSAMINIDASE"/>
    <property type="match status" value="1"/>
</dbReference>
<dbReference type="InterPro" id="IPR017853">
    <property type="entry name" value="GH"/>
</dbReference>
<dbReference type="GO" id="GO:0004563">
    <property type="term" value="F:beta-N-acetylhexosaminidase activity"/>
    <property type="evidence" value="ECO:0000318"/>
    <property type="project" value="GO_Central"/>
</dbReference>
<dbReference type="InterPro" id="IPR029019">
    <property type="entry name" value="HEX_eukaryotic_N"/>
</dbReference>
<reference evidence="12 14" key="2">
    <citation type="journal article" date="2018" name="Plant J.">
        <title>The Physcomitrella patens chromosome-scale assembly reveals moss genome structure and evolution.</title>
        <authorList>
            <person name="Lang D."/>
            <person name="Ullrich K.K."/>
            <person name="Murat F."/>
            <person name="Fuchs J."/>
            <person name="Jenkins J."/>
            <person name="Haas F.B."/>
            <person name="Piednoel M."/>
            <person name="Gundlach H."/>
            <person name="Van Bel M."/>
            <person name="Meyberg R."/>
            <person name="Vives C."/>
            <person name="Morata J."/>
            <person name="Symeonidi A."/>
            <person name="Hiss M."/>
            <person name="Muchero W."/>
            <person name="Kamisugi Y."/>
            <person name="Saleh O."/>
            <person name="Blanc G."/>
            <person name="Decker E.L."/>
            <person name="van Gessel N."/>
            <person name="Grimwood J."/>
            <person name="Hayes R.D."/>
            <person name="Graham S.W."/>
            <person name="Gunter L.E."/>
            <person name="McDaniel S.F."/>
            <person name="Hoernstein S.N.W."/>
            <person name="Larsson A."/>
            <person name="Li F.W."/>
            <person name="Perroud P.F."/>
            <person name="Phillips J."/>
            <person name="Ranjan P."/>
            <person name="Rokshar D.S."/>
            <person name="Rothfels C.J."/>
            <person name="Schneider L."/>
            <person name="Shu S."/>
            <person name="Stevenson D.W."/>
            <person name="Thummler F."/>
            <person name="Tillich M."/>
            <person name="Villarreal Aguilar J.C."/>
            <person name="Widiez T."/>
            <person name="Wong G.K."/>
            <person name="Wymore A."/>
            <person name="Zhang Y."/>
            <person name="Zimmer A.D."/>
            <person name="Quatrano R.S."/>
            <person name="Mayer K.F.X."/>
            <person name="Goodstein D."/>
            <person name="Casacuberta J.M."/>
            <person name="Vandepoele K."/>
            <person name="Reski R."/>
            <person name="Cuming A.C."/>
            <person name="Tuskan G.A."/>
            <person name="Maumus F."/>
            <person name="Salse J."/>
            <person name="Schmutz J."/>
            <person name="Rensing S.A."/>
        </authorList>
    </citation>
    <scope>NUCLEOTIDE SEQUENCE [LARGE SCALE GENOMIC DNA]</scope>
    <source>
        <strain evidence="13 14">cv. Gransden 2004</strain>
    </source>
</reference>
<dbReference type="InterPro" id="IPR029018">
    <property type="entry name" value="Hex-like_dom2"/>
</dbReference>
<evidence type="ECO:0000256" key="2">
    <source>
        <dbReference type="ARBA" id="ARBA00006285"/>
    </source>
</evidence>
<feature type="active site" description="Proton donor" evidence="8">
    <location>
        <position position="360"/>
    </location>
</feature>
<evidence type="ECO:0000256" key="7">
    <source>
        <dbReference type="PIRNR" id="PIRNR001093"/>
    </source>
</evidence>
<protein>
    <recommendedName>
        <fullName evidence="7">Beta-hexosaminidase</fullName>
        <ecNumber evidence="7">3.2.1.52</ecNumber>
    </recommendedName>
</protein>
<dbReference type="GO" id="GO:0006491">
    <property type="term" value="P:N-glycan processing"/>
    <property type="evidence" value="ECO:0000318"/>
    <property type="project" value="GO_Central"/>
</dbReference>
<dbReference type="CDD" id="cd06562">
    <property type="entry name" value="GH20_HexA_HexB-like"/>
    <property type="match status" value="1"/>
</dbReference>
<dbReference type="RefSeq" id="XP_024390099.1">
    <property type="nucleotide sequence ID" value="XM_024534331.2"/>
</dbReference>
<dbReference type="Gene3D" id="3.20.20.80">
    <property type="entry name" value="Glycosidases"/>
    <property type="match status" value="1"/>
</dbReference>
<dbReference type="GO" id="GO:0005975">
    <property type="term" value="P:carbohydrate metabolic process"/>
    <property type="evidence" value="ECO:0007669"/>
    <property type="project" value="InterPro"/>
</dbReference>
<dbReference type="GO" id="GO:0005773">
    <property type="term" value="C:vacuole"/>
    <property type="evidence" value="ECO:0007669"/>
    <property type="project" value="EnsemblPlants"/>
</dbReference>
<evidence type="ECO:0000313" key="14">
    <source>
        <dbReference type="Proteomes" id="UP000006727"/>
    </source>
</evidence>
<dbReference type="OMA" id="EVYYDCW"/>
<organism evidence="12">
    <name type="scientific">Physcomitrium patens</name>
    <name type="common">Spreading-leaved earth moss</name>
    <name type="synonym">Physcomitrella patens</name>
    <dbReference type="NCBI Taxonomy" id="3218"/>
    <lineage>
        <taxon>Eukaryota</taxon>
        <taxon>Viridiplantae</taxon>
        <taxon>Streptophyta</taxon>
        <taxon>Embryophyta</taxon>
        <taxon>Bryophyta</taxon>
        <taxon>Bryophytina</taxon>
        <taxon>Bryopsida</taxon>
        <taxon>Funariidae</taxon>
        <taxon>Funariales</taxon>
        <taxon>Funariaceae</taxon>
        <taxon>Physcomitrium</taxon>
    </lineage>
</organism>
<gene>
    <name evidence="13" type="primary">LOC112289256</name>
    <name evidence="12" type="ORF">PHYPA_016309</name>
</gene>
<dbReference type="EnsemblPlants" id="Pp3c12_14920V3.1">
    <property type="protein sequence ID" value="Pp3c12_14920V3.1"/>
    <property type="gene ID" value="Pp3c12_14920"/>
</dbReference>
<feature type="signal peptide" evidence="9">
    <location>
        <begin position="1"/>
        <end position="20"/>
    </location>
</feature>
<evidence type="ECO:0000256" key="5">
    <source>
        <dbReference type="ARBA" id="ARBA00023180"/>
    </source>
</evidence>
<dbReference type="Gramene" id="Pp3c12_14920V3.2">
    <property type="protein sequence ID" value="Pp3c12_14920V3.2"/>
    <property type="gene ID" value="Pp3c12_14920"/>
</dbReference>
<evidence type="ECO:0000313" key="13">
    <source>
        <dbReference type="EnsemblPlants" id="Pp3c12_14920V3.1"/>
    </source>
</evidence>
<dbReference type="SUPFAM" id="SSF55545">
    <property type="entry name" value="beta-N-acetylhexosaminidase-like domain"/>
    <property type="match status" value="1"/>
</dbReference>
<dbReference type="SUPFAM" id="SSF51445">
    <property type="entry name" value="(Trans)glycosidases"/>
    <property type="match status" value="1"/>
</dbReference>
<reference evidence="13" key="3">
    <citation type="submission" date="2020-12" db="UniProtKB">
        <authorList>
            <consortium name="EnsemblPlants"/>
        </authorList>
    </citation>
    <scope>IDENTIFICATION</scope>
</reference>
<dbReference type="Proteomes" id="UP000006727">
    <property type="component" value="Chromosome 12"/>
</dbReference>
<evidence type="ECO:0000259" key="11">
    <source>
        <dbReference type="Pfam" id="PF14845"/>
    </source>
</evidence>
<dbReference type="FunCoup" id="A0A2K1JR56">
    <property type="interactions" value="2500"/>
</dbReference>
<dbReference type="PANTHER" id="PTHR22600:SF21">
    <property type="entry name" value="BETA-HEXOSAMINIDASE A"/>
    <property type="match status" value="1"/>
</dbReference>
<evidence type="ECO:0000313" key="12">
    <source>
        <dbReference type="EMBL" id="PNR43926.1"/>
    </source>
</evidence>
<evidence type="ECO:0000256" key="9">
    <source>
        <dbReference type="SAM" id="SignalP"/>
    </source>
</evidence>
<keyword evidence="4 7" id="KW-0378">Hydrolase</keyword>
<evidence type="ECO:0000256" key="3">
    <source>
        <dbReference type="ARBA" id="ARBA00022729"/>
    </source>
</evidence>
<keyword evidence="6 7" id="KW-0326">Glycosidase</keyword>
<feature type="chain" id="PRO_5043158159" description="Beta-hexosaminidase" evidence="9">
    <location>
        <begin position="21"/>
        <end position="571"/>
    </location>
</feature>
<evidence type="ECO:0000259" key="10">
    <source>
        <dbReference type="Pfam" id="PF00728"/>
    </source>
</evidence>
<dbReference type="FunFam" id="3.20.20.80:FF:000063">
    <property type="entry name" value="Beta-hexosaminidase"/>
    <property type="match status" value="1"/>
</dbReference>
<dbReference type="AlphaFoldDB" id="A0A2K1JR56"/>
<dbReference type="Pfam" id="PF00728">
    <property type="entry name" value="Glyco_hydro_20"/>
    <property type="match status" value="1"/>
</dbReference>
<dbReference type="GO" id="GO:0016020">
    <property type="term" value="C:membrane"/>
    <property type="evidence" value="ECO:0000318"/>
    <property type="project" value="GO_Central"/>
</dbReference>
<evidence type="ECO:0000256" key="8">
    <source>
        <dbReference type="PIRSR" id="PIRSR001093-1"/>
    </source>
</evidence>
<dbReference type="Gramene" id="Pp3c12_14920V3.1">
    <property type="protein sequence ID" value="Pp3c12_14920V3.1"/>
    <property type="gene ID" value="Pp3c12_14920"/>
</dbReference>
<proteinExistence type="inferred from homology"/>
<dbReference type="Pfam" id="PF14845">
    <property type="entry name" value="Glycohydro_20b2"/>
    <property type="match status" value="1"/>
</dbReference>
<dbReference type="STRING" id="3218.A0A2K1JR56"/>
<keyword evidence="14" id="KW-1185">Reference proteome</keyword>
<dbReference type="InterPro" id="IPR015883">
    <property type="entry name" value="Glyco_hydro_20_cat"/>
</dbReference>
<accession>A0A2K1JR56</accession>
<dbReference type="EC" id="3.2.1.52" evidence="7"/>
<feature type="domain" description="Glycoside hydrolase family 20 catalytic" evidence="10">
    <location>
        <begin position="213"/>
        <end position="517"/>
    </location>
</feature>
<evidence type="ECO:0000256" key="1">
    <source>
        <dbReference type="ARBA" id="ARBA00001231"/>
    </source>
</evidence>
<comment type="catalytic activity">
    <reaction evidence="1 7">
        <text>Hydrolysis of terminal non-reducing N-acetyl-D-hexosamine residues in N-acetyl-beta-D-hexosaminides.</text>
        <dbReference type="EC" id="3.2.1.52"/>
    </reaction>
</comment>
<sequence>MEHRGVAAAALICILGFFEASKLRTVEGNGAPRAQLSSILDVNGDWHVHAGDNGGFIEMEIIGELEKVDVKIWPMPVEVVLGEKPLYLDGHTFKFEVANLPSVPDTLAKAFVRYHAIIFSLHAQHSGSSSPALTKLIVTLGSQNEELQYGVDESYMLDVRDSSDSNVAYLEALTVYGALRGLETFSQLTSYNFTSKSVQIRRTPCFIKDFPRFPYRGLLIDTSRHYQPVTSIKRVLDSMAYSKLNVLHWHIVDEQSFPIEIPSYPLLWNGAYSYAERYTMDDAREIVEYARLRGINVMPELDVPGHAASWGVGYPELWPTSKCIEPLDVSSNFTFDVINGIIEDFRTVFPFKFAHLGGDEVDTGCWERTSHIQNWLNVRNITAKDAYADFVVRAQDIAIKHGYVPVNWEETFHTFSSRLKKETVVHNWFQSGTCAQAVKKGFSCILSDQSSWYLDHLDATWDKFYETEPFSNIENKDEQDLMLGGEVCMWGETADESNILQTIWPRAAAAAERLWSTLEYTKVGHTQAVSRFQHFRCLLNRREIPAAPIFYGSRFAYGRSSPYGPGSCFKQ</sequence>
<dbReference type="Gene3D" id="3.30.379.10">
    <property type="entry name" value="Chitobiase/beta-hexosaminidase domain 2-like"/>
    <property type="match status" value="1"/>
</dbReference>
<dbReference type="OrthoDB" id="428480at2759"/>
<keyword evidence="3 9" id="KW-0732">Signal</keyword>
<dbReference type="GO" id="GO:0030203">
    <property type="term" value="P:glycosaminoglycan metabolic process"/>
    <property type="evidence" value="ECO:0000318"/>
    <property type="project" value="GO_Central"/>
</dbReference>
<reference evidence="12 14" key="1">
    <citation type="journal article" date="2008" name="Science">
        <title>The Physcomitrella genome reveals evolutionary insights into the conquest of land by plants.</title>
        <authorList>
            <person name="Rensing S."/>
            <person name="Lang D."/>
            <person name="Zimmer A."/>
            <person name="Terry A."/>
            <person name="Salamov A."/>
            <person name="Shapiro H."/>
            <person name="Nishiyama T."/>
            <person name="Perroud P.-F."/>
            <person name="Lindquist E."/>
            <person name="Kamisugi Y."/>
            <person name="Tanahashi T."/>
            <person name="Sakakibara K."/>
            <person name="Fujita T."/>
            <person name="Oishi K."/>
            <person name="Shin-I T."/>
            <person name="Kuroki Y."/>
            <person name="Toyoda A."/>
            <person name="Suzuki Y."/>
            <person name="Hashimoto A."/>
            <person name="Yamaguchi K."/>
            <person name="Sugano A."/>
            <person name="Kohara Y."/>
            <person name="Fujiyama A."/>
            <person name="Anterola A."/>
            <person name="Aoki S."/>
            <person name="Ashton N."/>
            <person name="Barbazuk W.B."/>
            <person name="Barker E."/>
            <person name="Bennetzen J."/>
            <person name="Bezanilla M."/>
            <person name="Blankenship R."/>
            <person name="Cho S.H."/>
            <person name="Dutcher S."/>
            <person name="Estelle M."/>
            <person name="Fawcett J.A."/>
            <person name="Gundlach H."/>
            <person name="Hanada K."/>
            <person name="Heyl A."/>
            <person name="Hicks K.A."/>
            <person name="Hugh J."/>
            <person name="Lohr M."/>
            <person name="Mayer K."/>
            <person name="Melkozernov A."/>
            <person name="Murata T."/>
            <person name="Nelson D."/>
            <person name="Pils B."/>
            <person name="Prigge M."/>
            <person name="Reiss B."/>
            <person name="Renner T."/>
            <person name="Rombauts S."/>
            <person name="Rushton P."/>
            <person name="Sanderfoot A."/>
            <person name="Schween G."/>
            <person name="Shiu S.-H."/>
            <person name="Stueber K."/>
            <person name="Theodoulou F.L."/>
            <person name="Tu H."/>
            <person name="Van de Peer Y."/>
            <person name="Verrier P.J."/>
            <person name="Waters E."/>
            <person name="Wood A."/>
            <person name="Yang L."/>
            <person name="Cove D."/>
            <person name="Cuming A."/>
            <person name="Hasebe M."/>
            <person name="Lucas S."/>
            <person name="Mishler D.B."/>
            <person name="Reski R."/>
            <person name="Grigoriev I."/>
            <person name="Quatrano R.S."/>
            <person name="Boore J.L."/>
        </authorList>
    </citation>
    <scope>NUCLEOTIDE SEQUENCE [LARGE SCALE GENOMIC DNA]</scope>
    <source>
        <strain evidence="13 14">cv. Gransden 2004</strain>
    </source>
</reference>
<keyword evidence="5" id="KW-0325">Glycoprotein</keyword>
<dbReference type="EnsemblPlants" id="Pp3c12_14920V3.2">
    <property type="protein sequence ID" value="Pp3c12_14920V3.2"/>
    <property type="gene ID" value="Pp3c12_14920"/>
</dbReference>
<comment type="similarity">
    <text evidence="2 7">Belongs to the glycosyl hydrolase 20 family.</text>
</comment>
<evidence type="ECO:0000256" key="4">
    <source>
        <dbReference type="ARBA" id="ARBA00022801"/>
    </source>
</evidence>
<dbReference type="GeneID" id="112289256"/>
<feature type="domain" description="Beta-hexosaminidase eukaryotic type N-terminal" evidence="11">
    <location>
        <begin position="72"/>
        <end position="188"/>
    </location>
</feature>
<dbReference type="EMBL" id="ABEU02000012">
    <property type="protein sequence ID" value="PNR43926.1"/>
    <property type="molecule type" value="Genomic_DNA"/>
</dbReference>
<dbReference type="PRINTS" id="PR00738">
    <property type="entry name" value="GLHYDRLASE20"/>
</dbReference>
<name>A0A2K1JR56_PHYPA</name>
<dbReference type="PIRSF" id="PIRSF001093">
    <property type="entry name" value="B-hxosamndse_ab_euk"/>
    <property type="match status" value="1"/>
</dbReference>
<dbReference type="KEGG" id="ppp:112289256"/>
<evidence type="ECO:0000256" key="6">
    <source>
        <dbReference type="ARBA" id="ARBA00023295"/>
    </source>
</evidence>